<gene>
    <name evidence="3" type="ORF">DSPE1174_LOCUS16668</name>
</gene>
<keyword evidence="1" id="KW-1133">Transmembrane helix</keyword>
<dbReference type="PANTHER" id="PTHR30290:SF37">
    <property type="entry name" value="NICKEL-BINDING PERIPLASMIC PROTEIN"/>
    <property type="match status" value="1"/>
</dbReference>
<keyword evidence="1" id="KW-0472">Membrane</keyword>
<feature type="transmembrane region" description="Helical" evidence="1">
    <location>
        <begin position="583"/>
        <end position="606"/>
    </location>
</feature>
<dbReference type="PANTHER" id="PTHR30290">
    <property type="entry name" value="PERIPLASMIC BINDING COMPONENT OF ABC TRANSPORTER"/>
    <property type="match status" value="1"/>
</dbReference>
<dbReference type="Gene3D" id="3.10.105.10">
    <property type="entry name" value="Dipeptide-binding Protein, Domain 3"/>
    <property type="match status" value="1"/>
</dbReference>
<reference evidence="3" key="1">
    <citation type="submission" date="2021-01" db="EMBL/GenBank/DDBJ databases">
        <authorList>
            <person name="Corre E."/>
            <person name="Pelletier E."/>
            <person name="Niang G."/>
            <person name="Scheremetjew M."/>
            <person name="Finn R."/>
            <person name="Kale V."/>
            <person name="Holt S."/>
            <person name="Cochrane G."/>
            <person name="Meng A."/>
            <person name="Brown T."/>
            <person name="Cohen L."/>
        </authorList>
    </citation>
    <scope>NUCLEOTIDE SEQUENCE</scope>
    <source>
        <strain evidence="3">CCMP1381</strain>
    </source>
</reference>
<dbReference type="Gene3D" id="3.40.190.10">
    <property type="entry name" value="Periplasmic binding protein-like II"/>
    <property type="match status" value="2"/>
</dbReference>
<name>A0A7S2CRM7_9STRA</name>
<evidence type="ECO:0000259" key="2">
    <source>
        <dbReference type="Pfam" id="PF00496"/>
    </source>
</evidence>
<organism evidence="3">
    <name type="scientific">Octactis speculum</name>
    <dbReference type="NCBI Taxonomy" id="3111310"/>
    <lineage>
        <taxon>Eukaryota</taxon>
        <taxon>Sar</taxon>
        <taxon>Stramenopiles</taxon>
        <taxon>Ochrophyta</taxon>
        <taxon>Dictyochophyceae</taxon>
        <taxon>Dictyochales</taxon>
        <taxon>Dictyochaceae</taxon>
        <taxon>Octactis</taxon>
    </lineage>
</organism>
<dbReference type="InterPro" id="IPR039424">
    <property type="entry name" value="SBP_5"/>
</dbReference>
<accession>A0A7S2CRM7</accession>
<dbReference type="AlphaFoldDB" id="A0A7S2CRM7"/>
<protein>
    <recommendedName>
        <fullName evidence="2">Solute-binding protein family 5 domain-containing protein</fullName>
    </recommendedName>
</protein>
<feature type="domain" description="Solute-binding protein family 5" evidence="2">
    <location>
        <begin position="42"/>
        <end position="354"/>
    </location>
</feature>
<dbReference type="SUPFAM" id="SSF53850">
    <property type="entry name" value="Periplasmic binding protein-like II"/>
    <property type="match status" value="1"/>
</dbReference>
<dbReference type="InterPro" id="IPR000914">
    <property type="entry name" value="SBP_5_dom"/>
</dbReference>
<evidence type="ECO:0000313" key="3">
    <source>
        <dbReference type="EMBL" id="CAD9433586.1"/>
    </source>
</evidence>
<proteinExistence type="predicted"/>
<evidence type="ECO:0000256" key="1">
    <source>
        <dbReference type="SAM" id="Phobius"/>
    </source>
</evidence>
<dbReference type="Pfam" id="PF00496">
    <property type="entry name" value="SBP_bac_5"/>
    <property type="match status" value="1"/>
</dbReference>
<dbReference type="GO" id="GO:0015833">
    <property type="term" value="P:peptide transport"/>
    <property type="evidence" value="ECO:0007669"/>
    <property type="project" value="TreeGrafter"/>
</dbReference>
<dbReference type="EMBL" id="HBGS01032471">
    <property type="protein sequence ID" value="CAD9433586.1"/>
    <property type="molecule type" value="Transcribed_RNA"/>
</dbReference>
<keyword evidence="1" id="KW-0812">Transmembrane</keyword>
<sequence length="628" mass="68608">MNPHAYRPNEFVSNAIMFEGLTAWDPTSAGADGISGTSDDFVVGALAESWTTNIDDVLEDSAVAYTITFNLREGVTFHDGEDWDAAAAVLNFNHILGKADGDTVKSWGGFHDWYGLGFAIESWEAVSTYEFEVTFSNYYEAALRELSFIRPFRMSSPNALPSMADGEISCEAFRNGAPRTTFDGLYTCTGVTAPIGTGPYQVVEKLIKSTSDDSVSKTIPAADFRDYCYDSDSAPGCEYDTDEYVAEVRFEKVSGHRLNPTYDNVVLKSHESQVDIRDNLLDGTIDMAYGLRSLSPSSFITLATDEADQLVAHQDTSNLNTRLIVLNSDGALDTKAKRQLIFGIIDRDPLLEGELAEEDPSETHFDQAYPYCNISDLLSVAQVAALSTASVDDIAGPLRFMYLKDVSHQSIIASKVIADLYTAGIGVTPIPLEKDDFNAAMNYWLDGNSSWDIAYGETWGPSYDATTKLYDMTYEWGSGEPDTAATLNMEGMNKTDFYKLIRSLSAITDADARQNAYTEVLTLLNEEAIFLPLTHKRNIAVVGTGVSGFEFGSTEFDIPVAQLYPASSDDGDDDDDGSLSDGAIAGIVIGAILLVFFLMATIFLVVREKQGKPMFYSPLDTVVPGNNL</sequence>
<dbReference type="GO" id="GO:1904680">
    <property type="term" value="F:peptide transmembrane transporter activity"/>
    <property type="evidence" value="ECO:0007669"/>
    <property type="project" value="TreeGrafter"/>
</dbReference>